<dbReference type="CDD" id="cd16105">
    <property type="entry name" value="Ubl_ASPSCR1_like"/>
    <property type="match status" value="1"/>
</dbReference>
<name>A0A158PDB6_ANGCS</name>
<evidence type="ECO:0000259" key="3">
    <source>
        <dbReference type="Pfam" id="PF11470"/>
    </source>
</evidence>
<dbReference type="Pfam" id="PF11470">
    <property type="entry name" value="TUG-UBL1"/>
    <property type="match status" value="1"/>
</dbReference>
<dbReference type="OrthoDB" id="440781at2759"/>
<dbReference type="EMBL" id="UYYA01000050">
    <property type="protein sequence ID" value="VDM52090.1"/>
    <property type="molecule type" value="Genomic_DNA"/>
</dbReference>
<dbReference type="InterPro" id="IPR029071">
    <property type="entry name" value="Ubiquitin-like_domsf"/>
</dbReference>
<reference evidence="6" key="1">
    <citation type="submission" date="2016-04" db="UniProtKB">
        <authorList>
            <consortium name="WormBaseParasite"/>
        </authorList>
    </citation>
    <scope>IDENTIFICATION</scope>
</reference>
<evidence type="ECO:0000313" key="5">
    <source>
        <dbReference type="Proteomes" id="UP000267027"/>
    </source>
</evidence>
<keyword evidence="1" id="KW-0175">Coiled coil</keyword>
<dbReference type="STRING" id="334426.A0A158PDB6"/>
<protein>
    <submittedName>
        <fullName evidence="6">TUG-UBL1 domain-containing protein</fullName>
    </submittedName>
</protein>
<dbReference type="WBParaSite" id="ACOC_0000050401-mRNA-1">
    <property type="protein sequence ID" value="ACOC_0000050401-mRNA-1"/>
    <property type="gene ID" value="ACOC_0000050401"/>
</dbReference>
<gene>
    <name evidence="4" type="ORF">ACOC_LOCUS505</name>
</gene>
<evidence type="ECO:0000313" key="4">
    <source>
        <dbReference type="EMBL" id="VDM52090.1"/>
    </source>
</evidence>
<dbReference type="GO" id="GO:0005737">
    <property type="term" value="C:cytoplasm"/>
    <property type="evidence" value="ECO:0007669"/>
    <property type="project" value="TreeGrafter"/>
</dbReference>
<dbReference type="OMA" id="ICPNSRR"/>
<keyword evidence="5" id="KW-1185">Reference proteome</keyword>
<evidence type="ECO:0000256" key="2">
    <source>
        <dbReference type="SAM" id="MobiDB-lite"/>
    </source>
</evidence>
<evidence type="ECO:0000256" key="1">
    <source>
        <dbReference type="SAM" id="Coils"/>
    </source>
</evidence>
<feature type="coiled-coil region" evidence="1">
    <location>
        <begin position="215"/>
        <end position="242"/>
    </location>
</feature>
<dbReference type="PANTHER" id="PTHR46467:SF1">
    <property type="entry name" value="TETHER CONTAINING UBX DOMAIN FOR GLUT4"/>
    <property type="match status" value="1"/>
</dbReference>
<dbReference type="Proteomes" id="UP000267027">
    <property type="component" value="Unassembled WGS sequence"/>
</dbReference>
<reference evidence="4 5" key="2">
    <citation type="submission" date="2018-11" db="EMBL/GenBank/DDBJ databases">
        <authorList>
            <consortium name="Pathogen Informatics"/>
        </authorList>
    </citation>
    <scope>NUCLEOTIDE SEQUENCE [LARGE SCALE GENOMIC DNA]</scope>
    <source>
        <strain evidence="4 5">Costa Rica</strain>
    </source>
</reference>
<dbReference type="Gene3D" id="3.10.20.90">
    <property type="entry name" value="Phosphatidylinositol 3-kinase Catalytic Subunit, Chain A, domain 1"/>
    <property type="match status" value="1"/>
</dbReference>
<dbReference type="GO" id="GO:0012506">
    <property type="term" value="C:vesicle membrane"/>
    <property type="evidence" value="ECO:0007669"/>
    <property type="project" value="TreeGrafter"/>
</dbReference>
<sequence length="419" mass="47779">MSVTVLCPNGRRCCVKVTPGKLLSQILEEACLKSGLDVDRHQLVNQKRRLDLSLTFRYQRVVLTKEQMDEISARIASEVAEKEALLREYAHKKAENDGRKKLEEIELAALKEAKSPIRQPSINNIKNNDNNNEDLYQPRGFQYLISNVFKISWGRRMHRNSRVLRAYVELRDMCAFIVLKLNPSIGQSNNPMFWFTATSRRTSEDSTLRSEEISDEFFEIDIEDVRAQLKQLRDQVSMTENRALVSKEYVRQKNREHKLLAYRHTVVRIPTGTGRIVQAQFQSAEPISHLFEWVRGILSCSAAFSLKLALNHKLEDSNTTNFVDADVAPKSTVFIKFADPSVNFESVCIGSLQECNHKEADNLCSEWLSQNTVFKPFTAVVANDSTVSSSTTRMSSTLPHGATRPSFKASTAPKWFKKK</sequence>
<dbReference type="GO" id="GO:0005634">
    <property type="term" value="C:nucleus"/>
    <property type="evidence" value="ECO:0007669"/>
    <property type="project" value="TreeGrafter"/>
</dbReference>
<dbReference type="GO" id="GO:0042593">
    <property type="term" value="P:glucose homeostasis"/>
    <property type="evidence" value="ECO:0007669"/>
    <property type="project" value="TreeGrafter"/>
</dbReference>
<dbReference type="InterPro" id="IPR021569">
    <property type="entry name" value="TUG-UBL1"/>
</dbReference>
<feature type="region of interest" description="Disordered" evidence="2">
    <location>
        <begin position="389"/>
        <end position="419"/>
    </location>
</feature>
<dbReference type="SUPFAM" id="SSF54236">
    <property type="entry name" value="Ubiquitin-like"/>
    <property type="match status" value="2"/>
</dbReference>
<dbReference type="GO" id="GO:0006886">
    <property type="term" value="P:intracellular protein transport"/>
    <property type="evidence" value="ECO:0007669"/>
    <property type="project" value="TreeGrafter"/>
</dbReference>
<dbReference type="AlphaFoldDB" id="A0A158PDB6"/>
<organism evidence="6">
    <name type="scientific">Angiostrongylus costaricensis</name>
    <name type="common">Nematode worm</name>
    <dbReference type="NCBI Taxonomy" id="334426"/>
    <lineage>
        <taxon>Eukaryota</taxon>
        <taxon>Metazoa</taxon>
        <taxon>Ecdysozoa</taxon>
        <taxon>Nematoda</taxon>
        <taxon>Chromadorea</taxon>
        <taxon>Rhabditida</taxon>
        <taxon>Rhabditina</taxon>
        <taxon>Rhabditomorpha</taxon>
        <taxon>Strongyloidea</taxon>
        <taxon>Metastrongylidae</taxon>
        <taxon>Angiostrongylus</taxon>
    </lineage>
</organism>
<proteinExistence type="predicted"/>
<dbReference type="PANTHER" id="PTHR46467">
    <property type="entry name" value="TETHER CONTAINING UBX DOMAIN FOR GLUT4"/>
    <property type="match status" value="1"/>
</dbReference>
<feature type="domain" description="TUG ubiquitin-like" evidence="3">
    <location>
        <begin position="7"/>
        <end position="58"/>
    </location>
</feature>
<evidence type="ECO:0000313" key="6">
    <source>
        <dbReference type="WBParaSite" id="ACOC_0000050401-mRNA-1"/>
    </source>
</evidence>
<accession>A0A158PDB6</accession>